<evidence type="ECO:0000256" key="4">
    <source>
        <dbReference type="ARBA" id="ARBA00022547"/>
    </source>
</evidence>
<evidence type="ECO:0000256" key="15">
    <source>
        <dbReference type="SAM" id="Coils"/>
    </source>
</evidence>
<feature type="transmembrane region" description="Helical" evidence="13">
    <location>
        <begin position="16"/>
        <end position="35"/>
    </location>
</feature>
<reference evidence="16" key="1">
    <citation type="journal article" date="2023" name="Int. J. Syst. Evol. Microbiol.">
        <title>&lt;i&gt;Holtiella tumoricola&lt;/i&gt; gen. nov. sp. nov., isolated from a human clinical sample.</title>
        <authorList>
            <person name="Allen-Vercoe E."/>
            <person name="Daigneault M.C."/>
            <person name="Vancuren S.J."/>
            <person name="Cochrane K."/>
            <person name="O'Neal L.L."/>
            <person name="Sankaranarayanan K."/>
            <person name="Lawson P.A."/>
        </authorList>
    </citation>
    <scope>NUCLEOTIDE SEQUENCE</scope>
    <source>
        <strain evidence="16">CC70A</strain>
    </source>
</reference>
<comment type="function">
    <text evidence="13">Component of the F(0) channel, it forms part of the peripheral stalk, linking F(1) to F(0).</text>
</comment>
<dbReference type="GO" id="GO:0045259">
    <property type="term" value="C:proton-transporting ATP synthase complex"/>
    <property type="evidence" value="ECO:0007669"/>
    <property type="project" value="UniProtKB-KW"/>
</dbReference>
<name>A0AA42J293_9FIRM</name>
<dbReference type="GO" id="GO:0046933">
    <property type="term" value="F:proton-transporting ATP synthase activity, rotational mechanism"/>
    <property type="evidence" value="ECO:0007669"/>
    <property type="project" value="UniProtKB-UniRule"/>
</dbReference>
<evidence type="ECO:0000313" key="16">
    <source>
        <dbReference type="EMBL" id="MDA3733367.1"/>
    </source>
</evidence>
<dbReference type="PANTHER" id="PTHR33445">
    <property type="entry name" value="ATP SYNTHASE SUBUNIT B', CHLOROPLASTIC"/>
    <property type="match status" value="1"/>
</dbReference>
<protein>
    <recommendedName>
        <fullName evidence="13">ATP synthase subunit b</fullName>
    </recommendedName>
    <alternativeName>
        <fullName evidence="13">ATP synthase F(0) sector subunit b</fullName>
    </alternativeName>
    <alternativeName>
        <fullName evidence="13">ATPase subunit I</fullName>
    </alternativeName>
    <alternativeName>
        <fullName evidence="13">F-type ATPase subunit b</fullName>
        <shortName evidence="13">F-ATPase subunit b</shortName>
    </alternativeName>
</protein>
<dbReference type="GO" id="GO:0046961">
    <property type="term" value="F:proton-transporting ATPase activity, rotational mechanism"/>
    <property type="evidence" value="ECO:0007669"/>
    <property type="project" value="TreeGrafter"/>
</dbReference>
<evidence type="ECO:0000256" key="7">
    <source>
        <dbReference type="ARBA" id="ARBA00022989"/>
    </source>
</evidence>
<evidence type="ECO:0000256" key="13">
    <source>
        <dbReference type="HAMAP-Rule" id="MF_01398"/>
    </source>
</evidence>
<dbReference type="PANTHER" id="PTHR33445:SF1">
    <property type="entry name" value="ATP SYNTHASE SUBUNIT B"/>
    <property type="match status" value="1"/>
</dbReference>
<accession>A0AA42J293</accession>
<evidence type="ECO:0000256" key="9">
    <source>
        <dbReference type="ARBA" id="ARBA00023136"/>
    </source>
</evidence>
<organism evidence="16 17">
    <name type="scientific">Holtiella tumoricola</name>
    <dbReference type="NCBI Taxonomy" id="3018743"/>
    <lineage>
        <taxon>Bacteria</taxon>
        <taxon>Bacillati</taxon>
        <taxon>Bacillota</taxon>
        <taxon>Clostridia</taxon>
        <taxon>Lachnospirales</taxon>
        <taxon>Cellulosilyticaceae</taxon>
        <taxon>Holtiella</taxon>
    </lineage>
</organism>
<proteinExistence type="inferred from homology"/>
<keyword evidence="9 13" id="KW-0472">Membrane</keyword>
<gene>
    <name evidence="13 16" type="primary">atpF</name>
    <name evidence="16" type="ORF">PBV87_17965</name>
</gene>
<evidence type="ECO:0000256" key="3">
    <source>
        <dbReference type="ARBA" id="ARBA00022475"/>
    </source>
</evidence>
<dbReference type="InterPro" id="IPR005864">
    <property type="entry name" value="ATP_synth_F0_bsu_bac"/>
</dbReference>
<evidence type="ECO:0000256" key="5">
    <source>
        <dbReference type="ARBA" id="ARBA00022692"/>
    </source>
</evidence>
<dbReference type="RefSeq" id="WP_053983171.1">
    <property type="nucleotide sequence ID" value="NZ_JAQIFT010000062.1"/>
</dbReference>
<evidence type="ECO:0000256" key="1">
    <source>
        <dbReference type="ARBA" id="ARBA00005513"/>
    </source>
</evidence>
<sequence>MSSKIIEFSMQTGWEWFVQLLALFLIIAILAKLLFKPVSEFLDKRQAMIAAEVNGATNAKKDAESLKKDYQSKLVNIEAEASEILKQARAKALVREEEIINEAKKEAEAIKEKAFKDIELEKERVQSEMKQEMIEVATLMASKFVAESMSADKQNALVDDMIKEMGDVQWLR</sequence>
<keyword evidence="7 13" id="KW-1133">Transmembrane helix</keyword>
<evidence type="ECO:0000313" key="17">
    <source>
        <dbReference type="Proteomes" id="UP001169242"/>
    </source>
</evidence>
<comment type="caution">
    <text evidence="16">The sequence shown here is derived from an EMBL/GenBank/DDBJ whole genome shotgun (WGS) entry which is preliminary data.</text>
</comment>
<dbReference type="Proteomes" id="UP001169242">
    <property type="component" value="Unassembled WGS sequence"/>
</dbReference>
<evidence type="ECO:0000256" key="11">
    <source>
        <dbReference type="ARBA" id="ARBA00025198"/>
    </source>
</evidence>
<dbReference type="HAMAP" id="MF_01398">
    <property type="entry name" value="ATP_synth_b_bprime"/>
    <property type="match status" value="1"/>
</dbReference>
<dbReference type="InterPro" id="IPR028987">
    <property type="entry name" value="ATP_synth_B-like_membr_sf"/>
</dbReference>
<dbReference type="GO" id="GO:0005886">
    <property type="term" value="C:plasma membrane"/>
    <property type="evidence" value="ECO:0007669"/>
    <property type="project" value="UniProtKB-SubCell"/>
</dbReference>
<keyword evidence="3 13" id="KW-1003">Cell membrane</keyword>
<keyword evidence="2 13" id="KW-0813">Transport</keyword>
<keyword evidence="4 13" id="KW-0138">CF(0)</keyword>
<dbReference type="InterPro" id="IPR050059">
    <property type="entry name" value="ATP_synthase_B_chain"/>
</dbReference>
<dbReference type="NCBIfam" id="TIGR01144">
    <property type="entry name" value="ATP_synt_b"/>
    <property type="match status" value="1"/>
</dbReference>
<evidence type="ECO:0000256" key="14">
    <source>
        <dbReference type="RuleBase" id="RU003848"/>
    </source>
</evidence>
<dbReference type="SUPFAM" id="SSF81573">
    <property type="entry name" value="F1F0 ATP synthase subunit B, membrane domain"/>
    <property type="match status" value="1"/>
</dbReference>
<keyword evidence="8 13" id="KW-0406">Ion transport</keyword>
<evidence type="ECO:0000256" key="6">
    <source>
        <dbReference type="ARBA" id="ARBA00022781"/>
    </source>
</evidence>
<dbReference type="CDD" id="cd06503">
    <property type="entry name" value="ATP-synt_Fo_b"/>
    <property type="match status" value="1"/>
</dbReference>
<keyword evidence="10 13" id="KW-0066">ATP synthesis</keyword>
<dbReference type="Pfam" id="PF00430">
    <property type="entry name" value="ATP-synt_B"/>
    <property type="match status" value="1"/>
</dbReference>
<dbReference type="GO" id="GO:0012505">
    <property type="term" value="C:endomembrane system"/>
    <property type="evidence" value="ECO:0007669"/>
    <property type="project" value="UniProtKB-SubCell"/>
</dbReference>
<keyword evidence="5 13" id="KW-0812">Transmembrane</keyword>
<evidence type="ECO:0000256" key="2">
    <source>
        <dbReference type="ARBA" id="ARBA00022448"/>
    </source>
</evidence>
<evidence type="ECO:0000256" key="12">
    <source>
        <dbReference type="ARBA" id="ARBA00037847"/>
    </source>
</evidence>
<evidence type="ECO:0000256" key="10">
    <source>
        <dbReference type="ARBA" id="ARBA00023310"/>
    </source>
</evidence>
<keyword evidence="15" id="KW-0175">Coiled coil</keyword>
<feature type="coiled-coil region" evidence="15">
    <location>
        <begin position="53"/>
        <end position="135"/>
    </location>
</feature>
<comment type="subcellular location">
    <subcellularLocation>
        <location evidence="13">Cell membrane</location>
        <topology evidence="13">Single-pass membrane protein</topology>
    </subcellularLocation>
    <subcellularLocation>
        <location evidence="12">Endomembrane system</location>
        <topology evidence="12">Single-pass membrane protein</topology>
    </subcellularLocation>
</comment>
<comment type="function">
    <text evidence="11 13">F(1)F(0) ATP synthase produces ATP from ADP in the presence of a proton or sodium gradient. F-type ATPases consist of two structural domains, F(1) containing the extramembraneous catalytic core and F(0) containing the membrane proton channel, linked together by a central stalk and a peripheral stalk. During catalysis, ATP synthesis in the catalytic domain of F(1) is coupled via a rotary mechanism of the central stalk subunits to proton translocation.</text>
</comment>
<dbReference type="AlphaFoldDB" id="A0AA42J293"/>
<evidence type="ECO:0000256" key="8">
    <source>
        <dbReference type="ARBA" id="ARBA00023065"/>
    </source>
</evidence>
<keyword evidence="17" id="KW-1185">Reference proteome</keyword>
<dbReference type="EMBL" id="JAQIFT010000062">
    <property type="protein sequence ID" value="MDA3733367.1"/>
    <property type="molecule type" value="Genomic_DNA"/>
</dbReference>
<comment type="subunit">
    <text evidence="13">F-type ATPases have 2 components, F(1) - the catalytic core - and F(0) - the membrane proton channel. F(1) has five subunits: alpha(3), beta(3), gamma(1), delta(1), epsilon(1). F(0) has three main subunits: a(1), b(2) and c(10-14). The alpha and beta chains form an alternating ring which encloses part of the gamma chain. F(1) is attached to F(0) by a central stalk formed by the gamma and epsilon chains, while a peripheral stalk is formed by the delta and b chains.</text>
</comment>
<keyword evidence="6 13" id="KW-0375">Hydrogen ion transport</keyword>
<dbReference type="InterPro" id="IPR002146">
    <property type="entry name" value="ATP_synth_b/b'su_bac/chlpt"/>
</dbReference>
<comment type="similarity">
    <text evidence="1 13 14">Belongs to the ATPase B chain family.</text>
</comment>